<sequence>MGGKSSKGSRRRDYPSYGSATSSSSWNQYEYPPAPSYPYPPPSPQQSPYSTQQPVSTPNHKRLRVKHQRERALSSLNQTPTHTTSIKTHSFEPYITITTSASQFEKESTESEAVESPGTESESDLSVTGELGAEIKKAMMERKSKEEGNLWSGVVEEIQEIEWPAFGKEGGCRWDLG</sequence>
<evidence type="ECO:0000313" key="2">
    <source>
        <dbReference type="EMBL" id="KAJ6420529.1"/>
    </source>
</evidence>
<proteinExistence type="predicted"/>
<evidence type="ECO:0000256" key="1">
    <source>
        <dbReference type="SAM" id="MobiDB-lite"/>
    </source>
</evidence>
<name>A0AAD6KDQ5_9ROSI</name>
<feature type="compositionally biased region" description="Basic residues" evidence="1">
    <location>
        <begin position="59"/>
        <end position="69"/>
    </location>
</feature>
<reference evidence="2 3" key="1">
    <citation type="journal article" date="2023" name="Int. J. Mol. Sci.">
        <title>De Novo Assembly and Annotation of 11 Diverse Shrub Willow (Salix) Genomes Reveals Novel Gene Organization in Sex-Linked Regions.</title>
        <authorList>
            <person name="Hyden B."/>
            <person name="Feng K."/>
            <person name="Yates T.B."/>
            <person name="Jawdy S."/>
            <person name="Cereghino C."/>
            <person name="Smart L.B."/>
            <person name="Muchero W."/>
        </authorList>
    </citation>
    <scope>NUCLEOTIDE SEQUENCE [LARGE SCALE GENOMIC DNA]</scope>
    <source>
        <tissue evidence="2">Shoot tip</tissue>
    </source>
</reference>
<feature type="compositionally biased region" description="Polar residues" evidence="1">
    <location>
        <begin position="74"/>
        <end position="88"/>
    </location>
</feature>
<dbReference type="Proteomes" id="UP001162972">
    <property type="component" value="Chromosome 17"/>
</dbReference>
<evidence type="ECO:0000313" key="3">
    <source>
        <dbReference type="Proteomes" id="UP001162972"/>
    </source>
</evidence>
<feature type="region of interest" description="Disordered" evidence="1">
    <location>
        <begin position="1"/>
        <end position="130"/>
    </location>
</feature>
<organism evidence="2 3">
    <name type="scientific">Salix udensis</name>
    <dbReference type="NCBI Taxonomy" id="889485"/>
    <lineage>
        <taxon>Eukaryota</taxon>
        <taxon>Viridiplantae</taxon>
        <taxon>Streptophyta</taxon>
        <taxon>Embryophyta</taxon>
        <taxon>Tracheophyta</taxon>
        <taxon>Spermatophyta</taxon>
        <taxon>Magnoliopsida</taxon>
        <taxon>eudicotyledons</taxon>
        <taxon>Gunneridae</taxon>
        <taxon>Pentapetalae</taxon>
        <taxon>rosids</taxon>
        <taxon>fabids</taxon>
        <taxon>Malpighiales</taxon>
        <taxon>Salicaceae</taxon>
        <taxon>Saliceae</taxon>
        <taxon>Salix</taxon>
    </lineage>
</organism>
<feature type="compositionally biased region" description="Low complexity" evidence="1">
    <location>
        <begin position="16"/>
        <end position="31"/>
    </location>
</feature>
<dbReference type="AlphaFoldDB" id="A0AAD6KDQ5"/>
<dbReference type="PANTHER" id="PTHR37240:SF1">
    <property type="entry name" value="PREPROTEIN TRANSLOCASE SUBUNIT SECE1"/>
    <property type="match status" value="1"/>
</dbReference>
<gene>
    <name evidence="2" type="ORF">OIU84_027967</name>
</gene>
<protein>
    <submittedName>
        <fullName evidence="2">Uncharacterized protein</fullName>
    </submittedName>
</protein>
<comment type="caution">
    <text evidence="2">The sequence shown here is derived from an EMBL/GenBank/DDBJ whole genome shotgun (WGS) entry which is preliminary data.</text>
</comment>
<accession>A0AAD6KDQ5</accession>
<dbReference type="GO" id="GO:0009535">
    <property type="term" value="C:chloroplast thylakoid membrane"/>
    <property type="evidence" value="ECO:0007669"/>
    <property type="project" value="TreeGrafter"/>
</dbReference>
<feature type="compositionally biased region" description="Low complexity" evidence="1">
    <location>
        <begin position="46"/>
        <end position="58"/>
    </location>
</feature>
<dbReference type="PANTHER" id="PTHR37240">
    <property type="entry name" value="PREPROTEIN TRANSLOCASE SUBUNIT SECE1"/>
    <property type="match status" value="1"/>
</dbReference>
<dbReference type="EMBL" id="JAPFFJ010000008">
    <property type="protein sequence ID" value="KAJ6420529.1"/>
    <property type="molecule type" value="Genomic_DNA"/>
</dbReference>
<keyword evidence="3" id="KW-1185">Reference proteome</keyword>
<feature type="compositionally biased region" description="Pro residues" evidence="1">
    <location>
        <begin position="32"/>
        <end position="45"/>
    </location>
</feature>
<dbReference type="InterPro" id="IPR055330">
    <property type="entry name" value="SECE1-like"/>
</dbReference>